<dbReference type="InterPro" id="IPR033935">
    <property type="entry name" value="Ribosomal_eL19_euk"/>
</dbReference>
<accession>A0A1D6H153</accession>
<dbReference type="InterPro" id="IPR015972">
    <property type="entry name" value="Ribosomal_eL19_dom1"/>
</dbReference>
<evidence type="ECO:0000313" key="7">
    <source>
        <dbReference type="EMBL" id="AQK68620.1"/>
    </source>
</evidence>
<dbReference type="GO" id="GO:0003735">
    <property type="term" value="F:structural constituent of ribosome"/>
    <property type="evidence" value="ECO:0007669"/>
    <property type="project" value="InterPro"/>
</dbReference>
<dbReference type="PANTHER" id="PTHR10722">
    <property type="entry name" value="60S RIBOSOMAL PROTEIN L19"/>
    <property type="match status" value="1"/>
</dbReference>
<evidence type="ECO:0000256" key="5">
    <source>
        <dbReference type="SAM" id="MobiDB-lite"/>
    </source>
</evidence>
<proteinExistence type="inferred from homology"/>
<dbReference type="SUPFAM" id="SSF48140">
    <property type="entry name" value="Ribosomal protein L19 (L19e)"/>
    <property type="match status" value="1"/>
</dbReference>
<dbReference type="EMBL" id="CM000781">
    <property type="protein sequence ID" value="AQK68620.1"/>
    <property type="molecule type" value="Genomic_DNA"/>
</dbReference>
<dbReference type="GO" id="GO:0022625">
    <property type="term" value="C:cytosolic large ribosomal subunit"/>
    <property type="evidence" value="ECO:0007669"/>
    <property type="project" value="InterPro"/>
</dbReference>
<dbReference type="CDD" id="cd01417">
    <property type="entry name" value="Ribosomal_L19e_E"/>
    <property type="match status" value="1"/>
</dbReference>
<feature type="compositionally biased region" description="Basic and acidic residues" evidence="5">
    <location>
        <begin position="157"/>
        <end position="194"/>
    </location>
</feature>
<evidence type="ECO:0000256" key="4">
    <source>
        <dbReference type="RuleBase" id="RU000574"/>
    </source>
</evidence>
<feature type="domain" description="Large ribosomal subunit protein eL19" evidence="6">
    <location>
        <begin position="3"/>
        <end position="159"/>
    </location>
</feature>
<dbReference type="SMR" id="A0A1D6H153"/>
<dbReference type="GO" id="GO:0006412">
    <property type="term" value="P:translation"/>
    <property type="evidence" value="ECO:0007669"/>
    <property type="project" value="InterPro"/>
</dbReference>
<dbReference type="InParanoid" id="A0A1D6H153"/>
<dbReference type="InterPro" id="IPR057259">
    <property type="entry name" value="Ribosomal_L19e"/>
</dbReference>
<reference evidence="7" key="1">
    <citation type="submission" date="2015-12" db="EMBL/GenBank/DDBJ databases">
        <title>Update maize B73 reference genome by single molecule sequencing technologies.</title>
        <authorList>
            <consortium name="Maize Genome Sequencing Project"/>
            <person name="Ware D."/>
        </authorList>
    </citation>
    <scope>NUCLEOTIDE SEQUENCE</scope>
    <source>
        <tissue evidence="7">Seedling</tissue>
    </source>
</reference>
<dbReference type="PROSITE" id="PS00526">
    <property type="entry name" value="RIBOSOMAL_L19E"/>
    <property type="match status" value="1"/>
</dbReference>
<protein>
    <recommendedName>
        <fullName evidence="4">Ribosomal protein L19</fullName>
    </recommendedName>
</protein>
<evidence type="ECO:0000256" key="3">
    <source>
        <dbReference type="ARBA" id="ARBA00023274"/>
    </source>
</evidence>
<dbReference type="InterPro" id="IPR023638">
    <property type="entry name" value="Ribosomal_eL19_CS"/>
</dbReference>
<dbReference type="Pfam" id="PF25476">
    <property type="entry name" value="Ribosomal_L19e_C"/>
    <property type="match status" value="1"/>
</dbReference>
<evidence type="ECO:0000256" key="1">
    <source>
        <dbReference type="ARBA" id="ARBA00011082"/>
    </source>
</evidence>
<dbReference type="FunFam" id="1.10.1650.10:FF:000001">
    <property type="entry name" value="Ribosomal protein L19"/>
    <property type="match status" value="1"/>
</dbReference>
<comment type="similarity">
    <text evidence="1 4">Belongs to the eukaryotic ribosomal protein eL19 family.</text>
</comment>
<dbReference type="Pfam" id="PF01280">
    <property type="entry name" value="Ribosomal_L19e"/>
    <property type="match status" value="1"/>
</dbReference>
<dbReference type="ExpressionAtlas" id="A0A1D6H153">
    <property type="expression patterns" value="baseline and differential"/>
</dbReference>
<feature type="region of interest" description="Disordered" evidence="5">
    <location>
        <begin position="157"/>
        <end position="220"/>
    </location>
</feature>
<dbReference type="InterPro" id="IPR000196">
    <property type="entry name" value="Ribosomal_eL19_dom"/>
</dbReference>
<dbReference type="OMA" id="IRKPMTV"/>
<dbReference type="InterPro" id="IPR057260">
    <property type="entry name" value="Ribosomal_L19e_C"/>
</dbReference>
<sequence length="220" mass="25592">MVSLKLQKRLAASYLKCGKGKVWLDPNEVSEISMANSRQNIRKLVKDGFIIKKPHKIHSRSRARRAHDAKQKGRHSGYGMLLQLIYVTVLKGKRRGTREARLPTKVLWMRRMRVLRRLLRKYREAKKIDKHMYHDMYMKVKGNAFKNKRVLMESIHKSKAEKAREKTLSDQFEAKRAKSKASRERKIARREERLAQGPREITPPVSSTAPATGAPKKAKK</sequence>
<dbReference type="InterPro" id="IPR039547">
    <property type="entry name" value="Ribosomal_eL19"/>
</dbReference>
<accession>A0A3L6EWG8</accession>
<feature type="compositionally biased region" description="Low complexity" evidence="5">
    <location>
        <begin position="208"/>
        <end position="220"/>
    </location>
</feature>
<keyword evidence="3 4" id="KW-0687">Ribonucleoprotein</keyword>
<dbReference type="Gene3D" id="1.10.1200.240">
    <property type="match status" value="1"/>
</dbReference>
<evidence type="ECO:0000256" key="2">
    <source>
        <dbReference type="ARBA" id="ARBA00022980"/>
    </source>
</evidence>
<dbReference type="IntAct" id="A0A1D6H153">
    <property type="interactions" value="31"/>
</dbReference>
<dbReference type="GO" id="GO:0003723">
    <property type="term" value="F:RNA binding"/>
    <property type="evidence" value="ECO:0007669"/>
    <property type="project" value="InterPro"/>
</dbReference>
<dbReference type="Gene3D" id="1.10.1650.10">
    <property type="match status" value="1"/>
</dbReference>
<organism evidence="7">
    <name type="scientific">Zea mays</name>
    <name type="common">Maize</name>
    <dbReference type="NCBI Taxonomy" id="4577"/>
    <lineage>
        <taxon>Eukaryota</taxon>
        <taxon>Viridiplantae</taxon>
        <taxon>Streptophyta</taxon>
        <taxon>Embryophyta</taxon>
        <taxon>Tracheophyta</taxon>
        <taxon>Spermatophyta</taxon>
        <taxon>Magnoliopsida</taxon>
        <taxon>Liliopsida</taxon>
        <taxon>Poales</taxon>
        <taxon>Poaceae</taxon>
        <taxon>PACMAD clade</taxon>
        <taxon>Panicoideae</taxon>
        <taxon>Andropogonodae</taxon>
        <taxon>Andropogoneae</taxon>
        <taxon>Tripsacinae</taxon>
        <taxon>Zea</taxon>
    </lineage>
</organism>
<dbReference type="FunFam" id="1.10.1200.240:FF:000001">
    <property type="entry name" value="Ribosomal protein L19"/>
    <property type="match status" value="1"/>
</dbReference>
<gene>
    <name evidence="7" type="ORF">ZEAMMB73_Zm00001d015300</name>
</gene>
<dbReference type="AlphaFoldDB" id="A0A1D6H153"/>
<dbReference type="InterPro" id="IPR035970">
    <property type="entry name" value="60S_ribosomal_eL19_sf"/>
</dbReference>
<name>A0A1D6H153_MAIZE</name>
<evidence type="ECO:0000259" key="6">
    <source>
        <dbReference type="SMART" id="SM01416"/>
    </source>
</evidence>
<keyword evidence="2 4" id="KW-0689">Ribosomal protein</keyword>
<dbReference type="SMART" id="SM01416">
    <property type="entry name" value="Ribosomal_L19e"/>
    <property type="match status" value="1"/>
</dbReference>
<dbReference type="STRING" id="4577.A0A1D6H153"/>